<dbReference type="Pfam" id="PF00201">
    <property type="entry name" value="UDPGT"/>
    <property type="match status" value="1"/>
</dbReference>
<sequence>MARSDDEMQLVMLPWLAFGHMIPFLELSIALAKLNIHVSFLSTPKNIQRLPKVPPNLSKLIDFVTFSLPKLDSDLLPEYAEATVDIPADKIEYLKIACDLLQKPVKHFIAKKLPNWIIVDFFHHWAVDIAQDLSIPLIRYFVVTAKTAVSFWRPEFAGEGPIQSENMKIPSVWVDFQSDINASGIPDGARVAKLVQASRAIAIRTCLEFEADYLKIYSNITGKPVFPVGFLPPEKPDRKNLSEEPWVTVFNWLDKQNPSSVVFVGFGSEAKLKKEQIHEIAYGLELSGVPFLWAIRKPDGIDNDLDGLPPGFRFRTAAQGAVHVGWAPQREILDHFSIGGSFFHAGWGSIIEAMQYGHVVVFLPFIIDQPLNARMMVEKGLGIQVETRDEDGSFNRYDIATALRKAMFSEEGHQLRARTEEAAHRIFGDHQLHRNYVNNFAEYLKNEARVGR</sequence>
<evidence type="ECO:0000313" key="3">
    <source>
        <dbReference type="Proteomes" id="UP001318860"/>
    </source>
</evidence>
<dbReference type="PANTHER" id="PTHR48049:SF57">
    <property type="entry name" value="UDP-GLYCOSYLTRANSFERASE 91C1-LIKE"/>
    <property type="match status" value="1"/>
</dbReference>
<protein>
    <recommendedName>
        <fullName evidence="4">UDP-glycosyltransferase</fullName>
    </recommendedName>
</protein>
<comment type="caution">
    <text evidence="2">The sequence shown here is derived from an EMBL/GenBank/DDBJ whole genome shotgun (WGS) entry which is preliminary data.</text>
</comment>
<evidence type="ECO:0008006" key="4">
    <source>
        <dbReference type="Google" id="ProtNLM"/>
    </source>
</evidence>
<dbReference type="Proteomes" id="UP001318860">
    <property type="component" value="Unassembled WGS sequence"/>
</dbReference>
<gene>
    <name evidence="2" type="ORF">DH2020_002125</name>
</gene>
<dbReference type="SUPFAM" id="SSF53756">
    <property type="entry name" value="UDP-Glycosyltransferase/glycogen phosphorylase"/>
    <property type="match status" value="1"/>
</dbReference>
<keyword evidence="1" id="KW-0808">Transferase</keyword>
<evidence type="ECO:0000313" key="2">
    <source>
        <dbReference type="EMBL" id="KAK6162284.1"/>
    </source>
</evidence>
<keyword evidence="3" id="KW-1185">Reference proteome</keyword>
<dbReference type="EMBL" id="JABTTQ020000002">
    <property type="protein sequence ID" value="KAK6162284.1"/>
    <property type="molecule type" value="Genomic_DNA"/>
</dbReference>
<dbReference type="PANTHER" id="PTHR48049">
    <property type="entry name" value="GLYCOSYLTRANSFERASE"/>
    <property type="match status" value="1"/>
</dbReference>
<reference evidence="2 3" key="1">
    <citation type="journal article" date="2021" name="Comput. Struct. Biotechnol. J.">
        <title>De novo genome assembly of the potent medicinal plant Rehmannia glutinosa using nanopore technology.</title>
        <authorList>
            <person name="Ma L."/>
            <person name="Dong C."/>
            <person name="Song C."/>
            <person name="Wang X."/>
            <person name="Zheng X."/>
            <person name="Niu Y."/>
            <person name="Chen S."/>
            <person name="Feng W."/>
        </authorList>
    </citation>
    <scope>NUCLEOTIDE SEQUENCE [LARGE SCALE GENOMIC DNA]</scope>
    <source>
        <strain evidence="2">DH-2019</strain>
    </source>
</reference>
<proteinExistence type="predicted"/>
<evidence type="ECO:0000256" key="1">
    <source>
        <dbReference type="ARBA" id="ARBA00022679"/>
    </source>
</evidence>
<dbReference type="InterPro" id="IPR002213">
    <property type="entry name" value="UDP_glucos_trans"/>
</dbReference>
<name>A0ABR0XTI7_REHGL</name>
<accession>A0ABR0XTI7</accession>
<dbReference type="Gene3D" id="3.40.50.2000">
    <property type="entry name" value="Glycogen Phosphorylase B"/>
    <property type="match status" value="2"/>
</dbReference>
<dbReference type="CDD" id="cd03784">
    <property type="entry name" value="GT1_Gtf-like"/>
    <property type="match status" value="1"/>
</dbReference>
<dbReference type="InterPro" id="IPR050481">
    <property type="entry name" value="UDP-glycosyltransf_plant"/>
</dbReference>
<organism evidence="2 3">
    <name type="scientific">Rehmannia glutinosa</name>
    <name type="common">Chinese foxglove</name>
    <dbReference type="NCBI Taxonomy" id="99300"/>
    <lineage>
        <taxon>Eukaryota</taxon>
        <taxon>Viridiplantae</taxon>
        <taxon>Streptophyta</taxon>
        <taxon>Embryophyta</taxon>
        <taxon>Tracheophyta</taxon>
        <taxon>Spermatophyta</taxon>
        <taxon>Magnoliopsida</taxon>
        <taxon>eudicotyledons</taxon>
        <taxon>Gunneridae</taxon>
        <taxon>Pentapetalae</taxon>
        <taxon>asterids</taxon>
        <taxon>lamiids</taxon>
        <taxon>Lamiales</taxon>
        <taxon>Orobanchaceae</taxon>
        <taxon>Rehmannieae</taxon>
        <taxon>Rehmannia</taxon>
    </lineage>
</organism>